<dbReference type="EMBL" id="MU004680">
    <property type="protein sequence ID" value="KAF2647131.1"/>
    <property type="molecule type" value="Genomic_DNA"/>
</dbReference>
<name>A0A6A6SJH8_9PLEO</name>
<sequence length="365" mass="40733">MMIEHPDYEEVFVDVKTTATNKIINISDEQRSSAEGIKNFLHSVIAGQRKLTRPGYKYISGDYKIHARLCRPHHSVALPEPTVQVLVHGLAYDKGYWSGLRSAPDHLATSFSWERTATTCGYYTLNIDRLGSGQSSRPDPIDELQDDCQSAVLHEIYQQLRMGCIGRQKFERIIHVGHSYGSILGSIVSEQYPQDFDHLVMTGWARVDLPVEGNGTFGEMMSACDLRPEKFGHLHPGYLIIGRSEVRASSCFTGELEADMVAMDWDVQEPTGIGEWTSETIVSHFRGDVFVLQGEKDLALVETRELQVMDASEVAATRGVFPNAKTVDWYLLPDTGHCVALHSSSQHGADVVHEWLAKVRGSKKA</sequence>
<evidence type="ECO:0000259" key="1">
    <source>
        <dbReference type="Pfam" id="PF12697"/>
    </source>
</evidence>
<dbReference type="SUPFAM" id="SSF53474">
    <property type="entry name" value="alpha/beta-Hydrolases"/>
    <property type="match status" value="1"/>
</dbReference>
<keyword evidence="3" id="KW-1185">Reference proteome</keyword>
<proteinExistence type="predicted"/>
<keyword evidence="2" id="KW-0378">Hydrolase</keyword>
<dbReference type="OrthoDB" id="190201at2759"/>
<accession>A0A6A6SJH8</accession>
<protein>
    <submittedName>
        <fullName evidence="2">Alpha/beta-hydrolase</fullName>
    </submittedName>
</protein>
<dbReference type="GO" id="GO:0016787">
    <property type="term" value="F:hydrolase activity"/>
    <property type="evidence" value="ECO:0007669"/>
    <property type="project" value="UniProtKB-KW"/>
</dbReference>
<organism evidence="2 3">
    <name type="scientific">Lophiostoma macrostomum CBS 122681</name>
    <dbReference type="NCBI Taxonomy" id="1314788"/>
    <lineage>
        <taxon>Eukaryota</taxon>
        <taxon>Fungi</taxon>
        <taxon>Dikarya</taxon>
        <taxon>Ascomycota</taxon>
        <taxon>Pezizomycotina</taxon>
        <taxon>Dothideomycetes</taxon>
        <taxon>Pleosporomycetidae</taxon>
        <taxon>Pleosporales</taxon>
        <taxon>Lophiostomataceae</taxon>
        <taxon>Lophiostoma</taxon>
    </lineage>
</organism>
<dbReference type="AlphaFoldDB" id="A0A6A6SJH8"/>
<dbReference type="InterPro" id="IPR029058">
    <property type="entry name" value="AB_hydrolase_fold"/>
</dbReference>
<gene>
    <name evidence="2" type="ORF">K491DRAFT_685767</name>
</gene>
<feature type="domain" description="AB hydrolase-1" evidence="1">
    <location>
        <begin position="85"/>
        <end position="342"/>
    </location>
</feature>
<evidence type="ECO:0000313" key="2">
    <source>
        <dbReference type="EMBL" id="KAF2647131.1"/>
    </source>
</evidence>
<evidence type="ECO:0000313" key="3">
    <source>
        <dbReference type="Proteomes" id="UP000799324"/>
    </source>
</evidence>
<dbReference type="InterPro" id="IPR000073">
    <property type="entry name" value="AB_hydrolase_1"/>
</dbReference>
<dbReference type="Gene3D" id="3.40.50.1820">
    <property type="entry name" value="alpha/beta hydrolase"/>
    <property type="match status" value="1"/>
</dbReference>
<reference evidence="2" key="1">
    <citation type="journal article" date="2020" name="Stud. Mycol.">
        <title>101 Dothideomycetes genomes: a test case for predicting lifestyles and emergence of pathogens.</title>
        <authorList>
            <person name="Haridas S."/>
            <person name="Albert R."/>
            <person name="Binder M."/>
            <person name="Bloem J."/>
            <person name="Labutti K."/>
            <person name="Salamov A."/>
            <person name="Andreopoulos B."/>
            <person name="Baker S."/>
            <person name="Barry K."/>
            <person name="Bills G."/>
            <person name="Bluhm B."/>
            <person name="Cannon C."/>
            <person name="Castanera R."/>
            <person name="Culley D."/>
            <person name="Daum C."/>
            <person name="Ezra D."/>
            <person name="Gonzalez J."/>
            <person name="Henrissat B."/>
            <person name="Kuo A."/>
            <person name="Liang C."/>
            <person name="Lipzen A."/>
            <person name="Lutzoni F."/>
            <person name="Magnuson J."/>
            <person name="Mondo S."/>
            <person name="Nolan M."/>
            <person name="Ohm R."/>
            <person name="Pangilinan J."/>
            <person name="Park H.-J."/>
            <person name="Ramirez L."/>
            <person name="Alfaro M."/>
            <person name="Sun H."/>
            <person name="Tritt A."/>
            <person name="Yoshinaga Y."/>
            <person name="Zwiers L.-H."/>
            <person name="Turgeon B."/>
            <person name="Goodwin S."/>
            <person name="Spatafora J."/>
            <person name="Crous P."/>
            <person name="Grigoriev I."/>
        </authorList>
    </citation>
    <scope>NUCLEOTIDE SEQUENCE</scope>
    <source>
        <strain evidence="2">CBS 122681</strain>
    </source>
</reference>
<dbReference type="Proteomes" id="UP000799324">
    <property type="component" value="Unassembled WGS sequence"/>
</dbReference>
<dbReference type="Pfam" id="PF12697">
    <property type="entry name" value="Abhydrolase_6"/>
    <property type="match status" value="1"/>
</dbReference>